<evidence type="ECO:0000256" key="8">
    <source>
        <dbReference type="ARBA" id="ARBA00022989"/>
    </source>
</evidence>
<dbReference type="InterPro" id="IPR014314">
    <property type="entry name" value="Succ_DH_cytb556"/>
</dbReference>
<keyword evidence="8 13" id="KW-1133">Transmembrane helix</keyword>
<dbReference type="AlphaFoldDB" id="A0AAU9C5Y3"/>
<evidence type="ECO:0000256" key="6">
    <source>
        <dbReference type="ARBA" id="ARBA00022692"/>
    </source>
</evidence>
<evidence type="ECO:0000313" key="15">
    <source>
        <dbReference type="Proteomes" id="UP001321825"/>
    </source>
</evidence>
<dbReference type="PROSITE" id="PS01000">
    <property type="entry name" value="SDH_CYT_1"/>
    <property type="match status" value="1"/>
</dbReference>
<keyword evidence="15" id="KW-1185">Reference proteome</keyword>
<dbReference type="GO" id="GO:0046872">
    <property type="term" value="F:metal ion binding"/>
    <property type="evidence" value="ECO:0007669"/>
    <property type="project" value="UniProtKB-KW"/>
</dbReference>
<dbReference type="Proteomes" id="UP001321825">
    <property type="component" value="Chromosome"/>
</dbReference>
<evidence type="ECO:0000256" key="10">
    <source>
        <dbReference type="ARBA" id="ARBA00023136"/>
    </source>
</evidence>
<dbReference type="Gene3D" id="1.20.1300.10">
    <property type="entry name" value="Fumarate reductase/succinate dehydrogenase, transmembrane subunit"/>
    <property type="match status" value="1"/>
</dbReference>
<dbReference type="InterPro" id="IPR034804">
    <property type="entry name" value="SQR/QFR_C/D"/>
</dbReference>
<dbReference type="GO" id="GO:0006099">
    <property type="term" value="P:tricarboxylic acid cycle"/>
    <property type="evidence" value="ECO:0007669"/>
    <property type="project" value="InterPro"/>
</dbReference>
<feature type="binding site" description="axial binding residue" evidence="12">
    <location>
        <position position="78"/>
    </location>
    <ligand>
        <name>heme</name>
        <dbReference type="ChEBI" id="CHEBI:30413"/>
        <note>ligand shared with second transmembrane subunit</note>
    </ligand>
    <ligandPart>
        <name>Fe</name>
        <dbReference type="ChEBI" id="CHEBI:18248"/>
    </ligandPart>
</feature>
<evidence type="ECO:0000256" key="13">
    <source>
        <dbReference type="SAM" id="Phobius"/>
    </source>
</evidence>
<organism evidence="14 15">
    <name type="scientific">Methylomarinovum caldicuralii</name>
    <dbReference type="NCBI Taxonomy" id="438856"/>
    <lineage>
        <taxon>Bacteria</taxon>
        <taxon>Pseudomonadati</taxon>
        <taxon>Pseudomonadota</taxon>
        <taxon>Gammaproteobacteria</taxon>
        <taxon>Methylococcales</taxon>
        <taxon>Methylothermaceae</taxon>
        <taxon>Methylomarinovum</taxon>
    </lineage>
</organism>
<evidence type="ECO:0000256" key="4">
    <source>
        <dbReference type="ARBA" id="ARBA00020076"/>
    </source>
</evidence>
<dbReference type="Pfam" id="PF01127">
    <property type="entry name" value="Sdh_cyt"/>
    <property type="match status" value="1"/>
</dbReference>
<evidence type="ECO:0000313" key="14">
    <source>
        <dbReference type="EMBL" id="BCX81314.1"/>
    </source>
</evidence>
<accession>A0AAU9C5Y3</accession>
<protein>
    <recommendedName>
        <fullName evidence="4">Succinate dehydrogenase cytochrome b556 subunit</fullName>
    </recommendedName>
</protein>
<reference evidence="15" key="1">
    <citation type="journal article" date="2024" name="Int. J. Syst. Evol. Microbiol.">
        <title>Methylomarinovum tepidoasis sp. nov., a moderately thermophilic methanotroph of the family Methylothermaceae isolated from a deep-sea hydrothermal field.</title>
        <authorList>
            <person name="Hirayama H."/>
            <person name="Takaki Y."/>
            <person name="Abe M."/>
            <person name="Miyazaki M."/>
            <person name="Uematsu K."/>
            <person name="Matsui Y."/>
            <person name="Takai K."/>
        </authorList>
    </citation>
    <scope>NUCLEOTIDE SEQUENCE [LARGE SCALE GENOMIC DNA]</scope>
    <source>
        <strain evidence="15">IT-9</strain>
    </source>
</reference>
<evidence type="ECO:0000256" key="11">
    <source>
        <dbReference type="ARBA" id="ARBA00025912"/>
    </source>
</evidence>
<dbReference type="PANTHER" id="PTHR10978">
    <property type="entry name" value="SUCCINATE DEHYDROGENASE CYTOCHROME B560 SUBUNIT"/>
    <property type="match status" value="1"/>
</dbReference>
<dbReference type="InterPro" id="IPR018495">
    <property type="entry name" value="Succ_DH_cyt_bsu_CS"/>
</dbReference>
<keyword evidence="5 12" id="KW-0349">Heme</keyword>
<name>A0AAU9C5Y3_9GAMM</name>
<dbReference type="KEGG" id="mcau:MIT9_P0892"/>
<evidence type="ECO:0000256" key="2">
    <source>
        <dbReference type="ARBA" id="ARBA00004141"/>
    </source>
</evidence>
<comment type="cofactor">
    <cofactor evidence="12">
        <name>heme</name>
        <dbReference type="ChEBI" id="CHEBI:30413"/>
    </cofactor>
    <text evidence="12">The heme is bound between the two transmembrane subunits.</text>
</comment>
<keyword evidence="10 13" id="KW-0472">Membrane</keyword>
<dbReference type="PANTHER" id="PTHR10978:SF5">
    <property type="entry name" value="SUCCINATE DEHYDROGENASE CYTOCHROME B560 SUBUNIT, MITOCHONDRIAL"/>
    <property type="match status" value="1"/>
</dbReference>
<keyword evidence="9 12" id="KW-0408">Iron</keyword>
<dbReference type="PIRSF" id="PIRSF000178">
    <property type="entry name" value="SDH_cyt_b560"/>
    <property type="match status" value="1"/>
</dbReference>
<dbReference type="InterPro" id="IPR000701">
    <property type="entry name" value="SuccDH_FuR_B_TM-su"/>
</dbReference>
<evidence type="ECO:0000256" key="9">
    <source>
        <dbReference type="ARBA" id="ARBA00023004"/>
    </source>
</evidence>
<keyword evidence="6 13" id="KW-0812">Transmembrane</keyword>
<dbReference type="NCBIfam" id="TIGR02970">
    <property type="entry name" value="succ_dehyd_cytB"/>
    <property type="match status" value="1"/>
</dbReference>
<evidence type="ECO:0000256" key="3">
    <source>
        <dbReference type="ARBA" id="ARBA00007244"/>
    </source>
</evidence>
<evidence type="ECO:0000256" key="7">
    <source>
        <dbReference type="ARBA" id="ARBA00022723"/>
    </source>
</evidence>
<dbReference type="EMBL" id="AP024714">
    <property type="protein sequence ID" value="BCX81314.1"/>
    <property type="molecule type" value="Genomic_DNA"/>
</dbReference>
<comment type="subcellular location">
    <subcellularLocation>
        <location evidence="2">Membrane</location>
        <topology evidence="2">Multi-pass membrane protein</topology>
    </subcellularLocation>
</comment>
<evidence type="ECO:0000256" key="5">
    <source>
        <dbReference type="ARBA" id="ARBA00022617"/>
    </source>
</evidence>
<feature type="transmembrane region" description="Helical" evidence="13">
    <location>
        <begin position="103"/>
        <end position="120"/>
    </location>
</feature>
<proteinExistence type="inferred from homology"/>
<dbReference type="GO" id="GO:0009055">
    <property type="term" value="F:electron transfer activity"/>
    <property type="evidence" value="ECO:0007669"/>
    <property type="project" value="InterPro"/>
</dbReference>
<dbReference type="RefSeq" id="WP_317706246.1">
    <property type="nucleotide sequence ID" value="NZ_AP024714.1"/>
</dbReference>
<evidence type="ECO:0000256" key="1">
    <source>
        <dbReference type="ARBA" id="ARBA00004050"/>
    </source>
</evidence>
<dbReference type="SUPFAM" id="SSF81343">
    <property type="entry name" value="Fumarate reductase respiratory complex transmembrane subunits"/>
    <property type="match status" value="1"/>
</dbReference>
<comment type="subunit">
    <text evidence="11">Part of an enzyme complex containing four subunits: a flavoprotein, an iron-sulfur protein, plus two membrane-anchoring proteins, SdhC and SdhD. The complex can form homotrimers.</text>
</comment>
<sequence>MNRPLSPHLQIYRLPLTAWLSITHRITGVVLSFGLVVLVGILLVIAGAGEGYQTLQAFLHGFWSQTVLLLWLLALFLHFCHGIRHLLWDVILGFERERLPRHSLVELLAALGLTCLAWLWI</sequence>
<dbReference type="GO" id="GO:0016020">
    <property type="term" value="C:membrane"/>
    <property type="evidence" value="ECO:0007669"/>
    <property type="project" value="UniProtKB-SubCell"/>
</dbReference>
<comment type="similarity">
    <text evidence="3">Belongs to the cytochrome b560 family.</text>
</comment>
<dbReference type="CDD" id="cd03499">
    <property type="entry name" value="SQR_TypeC_SdhC"/>
    <property type="match status" value="1"/>
</dbReference>
<comment type="function">
    <text evidence="1">Membrane-anchoring subunit of succinate dehydrogenase (SDH).</text>
</comment>
<evidence type="ECO:0000256" key="12">
    <source>
        <dbReference type="PIRSR" id="PIRSR000178-1"/>
    </source>
</evidence>
<feature type="transmembrane region" description="Helical" evidence="13">
    <location>
        <begin position="26"/>
        <end position="48"/>
    </location>
</feature>
<keyword evidence="7 12" id="KW-0479">Metal-binding</keyword>
<feature type="transmembrane region" description="Helical" evidence="13">
    <location>
        <begin position="68"/>
        <end position="91"/>
    </location>
</feature>
<gene>
    <name evidence="14" type="ORF">MIT9_P0892</name>
</gene>